<evidence type="ECO:0000256" key="1">
    <source>
        <dbReference type="SAM" id="SignalP"/>
    </source>
</evidence>
<dbReference type="AlphaFoldDB" id="F2PLL4"/>
<dbReference type="VEuPathDB" id="FungiDB:TEQG_01820"/>
<dbReference type="Proteomes" id="UP000009169">
    <property type="component" value="Unassembled WGS sequence"/>
</dbReference>
<dbReference type="OrthoDB" id="5343429at2759"/>
<reference evidence="3" key="1">
    <citation type="journal article" date="2012" name="MBio">
        <title>Comparative genome analysis of Trichophyton rubrum and related dermatophytes reveals candidate genes involved in infection.</title>
        <authorList>
            <person name="Martinez D.A."/>
            <person name="Oliver B.G."/>
            <person name="Graeser Y."/>
            <person name="Goldberg J.M."/>
            <person name="Li W."/>
            <person name="Martinez-Rossi N.M."/>
            <person name="Monod M."/>
            <person name="Shelest E."/>
            <person name="Barton R.C."/>
            <person name="Birch E."/>
            <person name="Brakhage A.A."/>
            <person name="Chen Z."/>
            <person name="Gurr S.J."/>
            <person name="Heiman D."/>
            <person name="Heitman J."/>
            <person name="Kosti I."/>
            <person name="Rossi A."/>
            <person name="Saif S."/>
            <person name="Samalova M."/>
            <person name="Saunders C.W."/>
            <person name="Shea T."/>
            <person name="Summerbell R.C."/>
            <person name="Xu J."/>
            <person name="Young S."/>
            <person name="Zeng Q."/>
            <person name="Birren B.W."/>
            <person name="Cuomo C.A."/>
            <person name="White T.C."/>
        </authorList>
    </citation>
    <scope>NUCLEOTIDE SEQUENCE [LARGE SCALE GENOMIC DNA]</scope>
    <source>
        <strain evidence="3">ATCC MYA-4606 / CBS 127.97</strain>
    </source>
</reference>
<dbReference type="eggNOG" id="ENOG502SPCI">
    <property type="taxonomic scope" value="Eukaryota"/>
</dbReference>
<dbReference type="HOGENOM" id="CLU_689268_0_0_1"/>
<evidence type="ECO:0000313" key="2">
    <source>
        <dbReference type="EMBL" id="EGE02782.1"/>
    </source>
</evidence>
<feature type="chain" id="PRO_5003283597" evidence="1">
    <location>
        <begin position="24"/>
        <end position="404"/>
    </location>
</feature>
<organism evidence="2 3">
    <name type="scientific">Trichophyton equinum (strain ATCC MYA-4606 / CBS 127.97)</name>
    <name type="common">Horse ringworm fungus</name>
    <dbReference type="NCBI Taxonomy" id="559882"/>
    <lineage>
        <taxon>Eukaryota</taxon>
        <taxon>Fungi</taxon>
        <taxon>Dikarya</taxon>
        <taxon>Ascomycota</taxon>
        <taxon>Pezizomycotina</taxon>
        <taxon>Eurotiomycetes</taxon>
        <taxon>Eurotiomycetidae</taxon>
        <taxon>Onygenales</taxon>
        <taxon>Arthrodermataceae</taxon>
        <taxon>Trichophyton</taxon>
    </lineage>
</organism>
<evidence type="ECO:0000313" key="3">
    <source>
        <dbReference type="Proteomes" id="UP000009169"/>
    </source>
</evidence>
<keyword evidence="1" id="KW-0732">Signal</keyword>
<keyword evidence="3" id="KW-1185">Reference proteome</keyword>
<dbReference type="EMBL" id="DS995724">
    <property type="protein sequence ID" value="EGE02782.1"/>
    <property type="molecule type" value="Genomic_DNA"/>
</dbReference>
<feature type="signal peptide" evidence="1">
    <location>
        <begin position="1"/>
        <end position="23"/>
    </location>
</feature>
<proteinExistence type="predicted"/>
<protein>
    <submittedName>
        <fullName evidence="2">Uncharacterized protein</fullName>
    </submittedName>
</protein>
<accession>F2PLL4</accession>
<gene>
    <name evidence="2" type="ORF">TEQG_01820</name>
</gene>
<name>F2PLL4_TRIEC</name>
<sequence>MFSFTWAWILNIVFGSCAYASRADAGKYLAKASSESIHRDLTANITRHGRDLKKRLIDIFERDCVKSSSEAKYWNAEILRRYIRRTYSEEPHFDIKFYQLWAYGEENDPVIFESSRIPLPIPHDTSIVRLAQALFGHLDPQVVLFGNNAKDNTPKTVIGAYFPCRICSIYDEDTHNFKTSLVFFQLQPIFRTIQLGKPVISITPSNKTGEKREMISLAEIVRREGSPEIPYWIGAGTSKEGAGIKVDPEKRTITLVGGDRQWKGEFNAHRDEDDGSGCWEVTIHDPWMEMYTANEREKHTSRIPTMVKGEELEKLRKKIVEEVKYKDEKLRCAVLRTGDRMGPGIVPSSNNVLQTTHPSKPERKETFNMEIYHQTCMLSLFSKDAADLRQPQIRWPVLYIRASG</sequence>